<evidence type="ECO:0000313" key="2">
    <source>
        <dbReference type="EMBL" id="MET2826483.1"/>
    </source>
</evidence>
<keyword evidence="3" id="KW-1185">Reference proteome</keyword>
<reference evidence="2 3" key="1">
    <citation type="submission" date="2024-06" db="EMBL/GenBank/DDBJ databases">
        <authorList>
            <person name="Kim D.-U."/>
        </authorList>
    </citation>
    <scope>NUCLEOTIDE SEQUENCE [LARGE SCALE GENOMIC DNA]</scope>
    <source>
        <strain evidence="2 3">KACC15460</strain>
    </source>
</reference>
<dbReference type="Proteomes" id="UP001548832">
    <property type="component" value="Unassembled WGS sequence"/>
</dbReference>
<dbReference type="SMART" id="SM00563">
    <property type="entry name" value="PlsC"/>
    <property type="match status" value="1"/>
</dbReference>
<dbReference type="InterPro" id="IPR002123">
    <property type="entry name" value="Plipid/glycerol_acylTrfase"/>
</dbReference>
<evidence type="ECO:0000259" key="1">
    <source>
        <dbReference type="SMART" id="SM00563"/>
    </source>
</evidence>
<dbReference type="InterPro" id="IPR045746">
    <property type="entry name" value="ACT14924-like_Acyltransf_dom"/>
</dbReference>
<comment type="caution">
    <text evidence="2">The sequence shown here is derived from an EMBL/GenBank/DDBJ whole genome shotgun (WGS) entry which is preliminary data.</text>
</comment>
<feature type="domain" description="Phospholipid/glycerol acyltransferase" evidence="1">
    <location>
        <begin position="87"/>
        <end position="210"/>
    </location>
</feature>
<name>A0ABV2DAI5_9HYPH</name>
<dbReference type="Pfam" id="PF01553">
    <property type="entry name" value="Acyltransferase"/>
    <property type="match status" value="1"/>
</dbReference>
<evidence type="ECO:0000313" key="3">
    <source>
        <dbReference type="Proteomes" id="UP001548832"/>
    </source>
</evidence>
<dbReference type="RefSeq" id="WP_354458590.1">
    <property type="nucleotide sequence ID" value="NZ_JBEWSZ010000001.1"/>
</dbReference>
<organism evidence="2 3">
    <name type="scientific">Mesorhizobium shangrilense</name>
    <dbReference type="NCBI Taxonomy" id="460060"/>
    <lineage>
        <taxon>Bacteria</taxon>
        <taxon>Pseudomonadati</taxon>
        <taxon>Pseudomonadota</taxon>
        <taxon>Alphaproteobacteria</taxon>
        <taxon>Hyphomicrobiales</taxon>
        <taxon>Phyllobacteriaceae</taxon>
        <taxon>Mesorhizobium</taxon>
    </lineage>
</organism>
<dbReference type="SUPFAM" id="SSF69593">
    <property type="entry name" value="Glycerol-3-phosphate (1)-acyltransferase"/>
    <property type="match status" value="1"/>
</dbReference>
<protein>
    <submittedName>
        <fullName evidence="2">GNAT family N-acetyltransferase</fullName>
    </submittedName>
</protein>
<sequence length="312" mass="35087">MLKLKMREKPFPELSYANPCQPALARWVIHSIEGLSGRDRFAALYDFWRRQVVPTGERVFSRMLELIDVRIRTADQWPPAQLPDTPLVIVANHPFGIGDGIAVLSLAEQLGRPFRVMIHKDLLKIREMEPYSLPVDFSETKEALKNNLAVRHEAVRLLKEGVTIVVFPAGGVATAPKGFGRARDLPWKMFPARLVQDAKASVVPMHFSGQNGRLFHLVSGPMNMAERDGRVAKFVGKASLTLRISLLIHEFARLSGKPIDVRVGDVLSWSELEPLRDRKALLDRLYRGVFDLAPAAPRRRIPFLPARTKLAA</sequence>
<dbReference type="CDD" id="cd07986">
    <property type="entry name" value="LPLAT_ACT14924-like"/>
    <property type="match status" value="1"/>
</dbReference>
<dbReference type="EMBL" id="JBEWSZ010000001">
    <property type="protein sequence ID" value="MET2826483.1"/>
    <property type="molecule type" value="Genomic_DNA"/>
</dbReference>
<accession>A0ABV2DAI5</accession>
<gene>
    <name evidence="2" type="ORF">ABVQ20_05800</name>
</gene>
<proteinExistence type="predicted"/>